<gene>
    <name evidence="2" type="ORF">G3W61_34785</name>
</gene>
<name>A0A7X5N4P0_XANPE</name>
<accession>A0A7X5N4P0</accession>
<protein>
    <submittedName>
        <fullName evidence="2">Uncharacterized protein</fullName>
    </submittedName>
</protein>
<feature type="compositionally biased region" description="Low complexity" evidence="1">
    <location>
        <begin position="33"/>
        <end position="69"/>
    </location>
</feature>
<feature type="region of interest" description="Disordered" evidence="1">
    <location>
        <begin position="30"/>
        <end position="81"/>
    </location>
</feature>
<proteinExistence type="predicted"/>
<dbReference type="EMBL" id="JAAGYU010002581">
    <property type="protein sequence ID" value="NEL81432.1"/>
    <property type="molecule type" value="Genomic_DNA"/>
</dbReference>
<evidence type="ECO:0000313" key="2">
    <source>
        <dbReference type="EMBL" id="NEL81432.1"/>
    </source>
</evidence>
<evidence type="ECO:0000256" key="1">
    <source>
        <dbReference type="SAM" id="MobiDB-lite"/>
    </source>
</evidence>
<evidence type="ECO:0000313" key="3">
    <source>
        <dbReference type="Proteomes" id="UP000471082"/>
    </source>
</evidence>
<dbReference type="Proteomes" id="UP000471082">
    <property type="component" value="Unassembled WGS sequence"/>
</dbReference>
<organism evidence="2 3">
    <name type="scientific">Xanthomonas perforans</name>
    <dbReference type="NCBI Taxonomy" id="442694"/>
    <lineage>
        <taxon>Bacteria</taxon>
        <taxon>Pseudomonadati</taxon>
        <taxon>Pseudomonadota</taxon>
        <taxon>Gammaproteobacteria</taxon>
        <taxon>Lysobacterales</taxon>
        <taxon>Lysobacteraceae</taxon>
        <taxon>Xanthomonas</taxon>
    </lineage>
</organism>
<comment type="caution">
    <text evidence="2">The sequence shown here is derived from an EMBL/GenBank/DDBJ whole genome shotgun (WGS) entry which is preliminary data.</text>
</comment>
<feature type="non-terminal residue" evidence="2">
    <location>
        <position position="81"/>
    </location>
</feature>
<reference evidence="2 3" key="1">
    <citation type="submission" date="2019-11" db="EMBL/GenBank/DDBJ databases">
        <title>Genome-resolved metagenomics to study the prevalence of co-infection and intraspecific heterogeneity among plant pathogen metapopulations.</title>
        <authorList>
            <person name="Newberry E."/>
            <person name="Bhandari R."/>
            <person name="Kemble J."/>
            <person name="Sikora E."/>
            <person name="Potnis N."/>
        </authorList>
    </citation>
    <scope>NUCLEOTIDE SEQUENCE [LARGE SCALE GENOMIC DNA]</scope>
    <source>
        <strain evidence="2">Xp_Tom_Tuscaloosa_18b</strain>
    </source>
</reference>
<dbReference type="AlphaFoldDB" id="A0A7X5N4P0"/>
<sequence length="81" mass="8201">EGIICAMTGSCDAPAPDGERVQVGNEKAFSLSRPAATATTPTRAANTPPARARSVAATPRRAVAAPKVRPGGGIDMLVTFP</sequence>
<feature type="non-terminal residue" evidence="2">
    <location>
        <position position="1"/>
    </location>
</feature>